<accession>A0A5I3REA3</accession>
<evidence type="ECO:0000313" key="1">
    <source>
        <dbReference type="EMBL" id="EBQ9484846.1"/>
    </source>
</evidence>
<reference evidence="2" key="1">
    <citation type="submission" date="2018-07" db="EMBL/GenBank/DDBJ databases">
        <authorList>
            <person name="Ashton P.M."/>
            <person name="Dallman T."/>
            <person name="Nair S."/>
            <person name="De Pinna E."/>
            <person name="Peters T."/>
            <person name="Grant K."/>
        </authorList>
    </citation>
    <scope>NUCLEOTIDE SEQUENCE</scope>
    <source>
        <strain evidence="1">116573</strain>
        <strain evidence="2">211704</strain>
        <strain evidence="3">457329</strain>
    </source>
</reference>
<organism evidence="2">
    <name type="scientific">Salmonella enterica subsp. enterica serovar Kedougou</name>
    <dbReference type="NCBI Taxonomy" id="358771"/>
    <lineage>
        <taxon>Bacteria</taxon>
        <taxon>Pseudomonadati</taxon>
        <taxon>Pseudomonadota</taxon>
        <taxon>Gammaproteobacteria</taxon>
        <taxon>Enterobacterales</taxon>
        <taxon>Enterobacteriaceae</taxon>
        <taxon>Salmonella</taxon>
    </lineage>
</organism>
<comment type="caution">
    <text evidence="2">The sequence shown here is derived from an EMBL/GenBank/DDBJ whole genome shotgun (WGS) entry which is preliminary data.</text>
</comment>
<name>A0A5I3REA3_SALET</name>
<sequence>MRMLFVDIVSNRNVLKSRNLITFRGNWQRETLPMSFMENHLCEHLTAKTRYAGFLFYKRKM</sequence>
<dbReference type="EMBL" id="AAGVZY010000014">
    <property type="protein sequence ID" value="EBS6003549.1"/>
    <property type="molecule type" value="Genomic_DNA"/>
</dbReference>
<dbReference type="AlphaFoldDB" id="A0A5I3REA3"/>
<evidence type="ECO:0000313" key="2">
    <source>
        <dbReference type="EMBL" id="EBS6003549.1"/>
    </source>
</evidence>
<proteinExistence type="predicted"/>
<protein>
    <submittedName>
        <fullName evidence="2">Uncharacterized protein</fullName>
    </submittedName>
</protein>
<dbReference type="EMBL" id="AAIJIW010000032">
    <property type="protein sequence ID" value="ECE8694243.1"/>
    <property type="molecule type" value="Genomic_DNA"/>
</dbReference>
<evidence type="ECO:0000313" key="3">
    <source>
        <dbReference type="EMBL" id="ECE8694243.1"/>
    </source>
</evidence>
<dbReference type="EMBL" id="AAGQQU010000079">
    <property type="protein sequence ID" value="EBQ9484846.1"/>
    <property type="molecule type" value="Genomic_DNA"/>
</dbReference>
<gene>
    <name evidence="1" type="ORF">DL080_22270</name>
    <name evidence="2" type="ORF">DU937_16970</name>
    <name evidence="3" type="ORF">EWE36_23705</name>
</gene>